<organism evidence="2 3">
    <name type="scientific">Lymnaea stagnalis</name>
    <name type="common">Great pond snail</name>
    <name type="synonym">Helix stagnalis</name>
    <dbReference type="NCBI Taxonomy" id="6523"/>
    <lineage>
        <taxon>Eukaryota</taxon>
        <taxon>Metazoa</taxon>
        <taxon>Spiralia</taxon>
        <taxon>Lophotrochozoa</taxon>
        <taxon>Mollusca</taxon>
        <taxon>Gastropoda</taxon>
        <taxon>Heterobranchia</taxon>
        <taxon>Euthyneura</taxon>
        <taxon>Panpulmonata</taxon>
        <taxon>Hygrophila</taxon>
        <taxon>Lymnaeoidea</taxon>
        <taxon>Lymnaeidae</taxon>
        <taxon>Lymnaea</taxon>
    </lineage>
</organism>
<evidence type="ECO:0000256" key="1">
    <source>
        <dbReference type="SAM" id="MobiDB-lite"/>
    </source>
</evidence>
<gene>
    <name evidence="2" type="ORF">GSLYS_00019461001</name>
</gene>
<dbReference type="AlphaFoldDB" id="A0AAV2ILL3"/>
<feature type="region of interest" description="Disordered" evidence="1">
    <location>
        <begin position="18"/>
        <end position="95"/>
    </location>
</feature>
<comment type="caution">
    <text evidence="2">The sequence shown here is derived from an EMBL/GenBank/DDBJ whole genome shotgun (WGS) entry which is preliminary data.</text>
</comment>
<dbReference type="EMBL" id="CAXITT010000768">
    <property type="protein sequence ID" value="CAL1546084.1"/>
    <property type="molecule type" value="Genomic_DNA"/>
</dbReference>
<dbReference type="Proteomes" id="UP001497497">
    <property type="component" value="Unassembled WGS sequence"/>
</dbReference>
<reference evidence="2 3" key="1">
    <citation type="submission" date="2024-04" db="EMBL/GenBank/DDBJ databases">
        <authorList>
            <consortium name="Genoscope - CEA"/>
            <person name="William W."/>
        </authorList>
    </citation>
    <scope>NUCLEOTIDE SEQUENCE [LARGE SCALE GENOMIC DNA]</scope>
</reference>
<sequence length="95" mass="10689">HNLSDFLDNSPSLKRYKDKKASELISPGRLREQRMIETSSDNCIPPLIPIDEHQAQSKQKGNISPLKANLKSALTPVRQSPRLHSGQQRPLPDPK</sequence>
<name>A0AAV2ILL3_LYMST</name>
<feature type="non-terminal residue" evidence="2">
    <location>
        <position position="95"/>
    </location>
</feature>
<proteinExistence type="predicted"/>
<keyword evidence="3" id="KW-1185">Reference proteome</keyword>
<evidence type="ECO:0000313" key="3">
    <source>
        <dbReference type="Proteomes" id="UP001497497"/>
    </source>
</evidence>
<accession>A0AAV2ILL3</accession>
<evidence type="ECO:0000313" key="2">
    <source>
        <dbReference type="EMBL" id="CAL1546084.1"/>
    </source>
</evidence>
<feature type="non-terminal residue" evidence="2">
    <location>
        <position position="1"/>
    </location>
</feature>
<protein>
    <submittedName>
        <fullName evidence="2">Uncharacterized protein</fullName>
    </submittedName>
</protein>